<dbReference type="EMBL" id="JYMX02000008">
    <property type="protein sequence ID" value="MCW3712153.1"/>
    <property type="molecule type" value="Genomic_DNA"/>
</dbReference>
<keyword evidence="1" id="KW-1133">Transmembrane helix</keyword>
<dbReference type="AlphaFoldDB" id="A0ABD4UCJ7"/>
<accession>A0ABD4UCJ7</accession>
<dbReference type="Proteomes" id="UP000191686">
    <property type="component" value="Unassembled WGS sequence"/>
</dbReference>
<evidence type="ECO:0000256" key="1">
    <source>
        <dbReference type="SAM" id="Phobius"/>
    </source>
</evidence>
<reference evidence="2 3" key="1">
    <citation type="journal article" date="2017" name="Front. Microbiol.">
        <title>Genomics reveals a unique clone of Burkholderia cenocepacia harbouring an actively excising novel genomic island.</title>
        <authorList>
            <person name="Patil P."/>
            <person name="Mali S."/>
            <person name="Midha S."/>
            <person name="Gautam V."/>
            <person name="Dash L."/>
            <person name="Kumar S."/>
            <person name="Shastri J."/>
            <person name="Singhal L."/>
            <person name="Patil P.B."/>
        </authorList>
    </citation>
    <scope>NUCLEOTIDE SEQUENCE [LARGE SCALE GENOMIC DNA]</scope>
    <source>
        <strain evidence="2 3">BC-19</strain>
    </source>
</reference>
<evidence type="ECO:0000313" key="3">
    <source>
        <dbReference type="Proteomes" id="UP000191686"/>
    </source>
</evidence>
<keyword evidence="1" id="KW-0812">Transmembrane</keyword>
<dbReference type="RefSeq" id="WP_143262451.1">
    <property type="nucleotide sequence ID" value="NZ_JYMX02000008.1"/>
</dbReference>
<gene>
    <name evidence="2" type="ORF">UE95_012725</name>
</gene>
<sequence length="69" mass="7582">MKTIEFYSLTVIGLVSIALSAYLIGLQTKANIQPQNQTITFKPTREFVIAKEIISSLSTTKPIAEGSHE</sequence>
<feature type="transmembrane region" description="Helical" evidence="1">
    <location>
        <begin position="6"/>
        <end position="25"/>
    </location>
</feature>
<name>A0ABD4UCJ7_9BURK</name>
<proteinExistence type="predicted"/>
<organism evidence="2 3">
    <name type="scientific">Burkholderia cenocepacia</name>
    <dbReference type="NCBI Taxonomy" id="95486"/>
    <lineage>
        <taxon>Bacteria</taxon>
        <taxon>Pseudomonadati</taxon>
        <taxon>Pseudomonadota</taxon>
        <taxon>Betaproteobacteria</taxon>
        <taxon>Burkholderiales</taxon>
        <taxon>Burkholderiaceae</taxon>
        <taxon>Burkholderia</taxon>
        <taxon>Burkholderia cepacia complex</taxon>
    </lineage>
</organism>
<protein>
    <submittedName>
        <fullName evidence="2">Uncharacterized protein</fullName>
    </submittedName>
</protein>
<evidence type="ECO:0000313" key="2">
    <source>
        <dbReference type="EMBL" id="MCW3712153.1"/>
    </source>
</evidence>
<keyword evidence="1" id="KW-0472">Membrane</keyword>
<reference evidence="2 3" key="2">
    <citation type="journal article" date="2017" name="Front. Microbiol.">
        <title>Genomics Reveals a Unique Clone of Burkholderia cenocepacia Harboring an Actively Excising Novel Genomic Island.</title>
        <authorList>
            <person name="Patil P.P."/>
            <person name="Mali S."/>
            <person name="Midha S."/>
            <person name="Gautam V."/>
            <person name="Dash L."/>
            <person name="Kumar S."/>
            <person name="Shastri J."/>
            <person name="Singhal L."/>
            <person name="Patil P.B."/>
        </authorList>
    </citation>
    <scope>NUCLEOTIDE SEQUENCE [LARGE SCALE GENOMIC DNA]</scope>
    <source>
        <strain evidence="2 3">BC-19</strain>
    </source>
</reference>
<comment type="caution">
    <text evidence="2">The sequence shown here is derived from an EMBL/GenBank/DDBJ whole genome shotgun (WGS) entry which is preliminary data.</text>
</comment>